<sequence length="355" mass="40535">MKGLEFPIIGTKIKNLTKKFDLTSPQTRKAYFEVKCGDEIDHIREFLKTGNFMAFLLGKKNSGKGTYSHLFTEIFGEGRVALVSVGDVVRETHANWKTFQKSQDYLKLKQLYRGYISFDEAVKALLGRSTGKLLPTEFILALLKFKLAKLGGKSVFIDGLPREIDQVSYSLYFRDLAGFTDARDLFILIDIPESVIDERIKYRVVCPICHDLRNRKLLIPQKINYDARQKEFNLICDNPACKGAVMEEKEGDDLGIEPLRPRLAKDEEILKKAFALHGIPKILLRNHVSVTEAKKYFDDYEITPEYVLSWDKKARKVKVNQKPWTVSDDNGVESYSLLAAPVMVSLLKQMADVLK</sequence>
<dbReference type="GO" id="GO:0009165">
    <property type="term" value="P:nucleotide biosynthetic process"/>
    <property type="evidence" value="ECO:0007669"/>
    <property type="project" value="UniProtKB-KW"/>
</dbReference>
<organism evidence="5 6">
    <name type="scientific">Candidatus Woesebacteria bacterium CG22_combo_CG10-13_8_21_14_all_45_10</name>
    <dbReference type="NCBI Taxonomy" id="1975060"/>
    <lineage>
        <taxon>Bacteria</taxon>
        <taxon>Candidatus Woeseibacteriota</taxon>
    </lineage>
</organism>
<evidence type="ECO:0000313" key="6">
    <source>
        <dbReference type="Proteomes" id="UP000230759"/>
    </source>
</evidence>
<proteinExistence type="predicted"/>
<dbReference type="Gene3D" id="3.40.50.300">
    <property type="entry name" value="P-loop containing nucleotide triphosphate hydrolases"/>
    <property type="match status" value="1"/>
</dbReference>
<evidence type="ECO:0000313" key="5">
    <source>
        <dbReference type="EMBL" id="PIP57299.1"/>
    </source>
</evidence>
<dbReference type="PANTHER" id="PTHR23359">
    <property type="entry name" value="NUCLEOTIDE KINASE"/>
    <property type="match status" value="1"/>
</dbReference>
<protein>
    <recommendedName>
        <fullName evidence="7">Adenylate kinase</fullName>
    </recommendedName>
</protein>
<evidence type="ECO:0000256" key="3">
    <source>
        <dbReference type="ARBA" id="ARBA00022741"/>
    </source>
</evidence>
<keyword evidence="2" id="KW-0545">Nucleotide biosynthesis</keyword>
<name>A0A2H0BIB8_9BACT</name>
<evidence type="ECO:0000256" key="4">
    <source>
        <dbReference type="ARBA" id="ARBA00022777"/>
    </source>
</evidence>
<dbReference type="Proteomes" id="UP000230759">
    <property type="component" value="Unassembled WGS sequence"/>
</dbReference>
<keyword evidence="4" id="KW-0418">Kinase</keyword>
<evidence type="ECO:0000256" key="1">
    <source>
        <dbReference type="ARBA" id="ARBA00022679"/>
    </source>
</evidence>
<evidence type="ECO:0008006" key="7">
    <source>
        <dbReference type="Google" id="ProtNLM"/>
    </source>
</evidence>
<comment type="caution">
    <text evidence="5">The sequence shown here is derived from an EMBL/GenBank/DDBJ whole genome shotgun (WGS) entry which is preliminary data.</text>
</comment>
<gene>
    <name evidence="5" type="ORF">COX04_00235</name>
</gene>
<dbReference type="AlphaFoldDB" id="A0A2H0BIB8"/>
<reference evidence="5 6" key="1">
    <citation type="submission" date="2017-09" db="EMBL/GenBank/DDBJ databases">
        <title>Depth-based differentiation of microbial function through sediment-hosted aquifers and enrichment of novel symbionts in the deep terrestrial subsurface.</title>
        <authorList>
            <person name="Probst A.J."/>
            <person name="Ladd B."/>
            <person name="Jarett J.K."/>
            <person name="Geller-Mcgrath D.E."/>
            <person name="Sieber C.M."/>
            <person name="Emerson J.B."/>
            <person name="Anantharaman K."/>
            <person name="Thomas B.C."/>
            <person name="Malmstrom R."/>
            <person name="Stieglmeier M."/>
            <person name="Klingl A."/>
            <person name="Woyke T."/>
            <person name="Ryan C.M."/>
            <person name="Banfield J.F."/>
        </authorList>
    </citation>
    <scope>NUCLEOTIDE SEQUENCE [LARGE SCALE GENOMIC DNA]</scope>
    <source>
        <strain evidence="5">CG22_combo_CG10-13_8_21_14_all_45_10</strain>
    </source>
</reference>
<keyword evidence="3" id="KW-0547">Nucleotide-binding</keyword>
<dbReference type="InterPro" id="IPR000850">
    <property type="entry name" value="Adenylat/UMP-CMP_kin"/>
</dbReference>
<dbReference type="EMBL" id="PCSV01000008">
    <property type="protein sequence ID" value="PIP57299.1"/>
    <property type="molecule type" value="Genomic_DNA"/>
</dbReference>
<dbReference type="GO" id="GO:0019205">
    <property type="term" value="F:nucleobase-containing compound kinase activity"/>
    <property type="evidence" value="ECO:0007669"/>
    <property type="project" value="InterPro"/>
</dbReference>
<keyword evidence="1" id="KW-0808">Transferase</keyword>
<evidence type="ECO:0000256" key="2">
    <source>
        <dbReference type="ARBA" id="ARBA00022727"/>
    </source>
</evidence>
<dbReference type="GO" id="GO:0005524">
    <property type="term" value="F:ATP binding"/>
    <property type="evidence" value="ECO:0007669"/>
    <property type="project" value="InterPro"/>
</dbReference>
<dbReference type="SUPFAM" id="SSF52540">
    <property type="entry name" value="P-loop containing nucleoside triphosphate hydrolases"/>
    <property type="match status" value="1"/>
</dbReference>
<dbReference type="InterPro" id="IPR027417">
    <property type="entry name" value="P-loop_NTPase"/>
</dbReference>
<accession>A0A2H0BIB8</accession>